<feature type="compositionally biased region" description="Basic and acidic residues" evidence="5">
    <location>
        <begin position="845"/>
        <end position="856"/>
    </location>
</feature>
<proteinExistence type="predicted"/>
<feature type="compositionally biased region" description="Polar residues" evidence="5">
    <location>
        <begin position="858"/>
        <end position="872"/>
    </location>
</feature>
<dbReference type="PROSITE" id="PS50158">
    <property type="entry name" value="ZF_CCHC"/>
    <property type="match status" value="1"/>
</dbReference>
<evidence type="ECO:0000256" key="2">
    <source>
        <dbReference type="ARBA" id="ARBA00022723"/>
    </source>
</evidence>
<gene>
    <name evidence="8" type="ORF">Tco_1123379</name>
</gene>
<evidence type="ECO:0000313" key="9">
    <source>
        <dbReference type="Proteomes" id="UP001151760"/>
    </source>
</evidence>
<evidence type="ECO:0000256" key="1">
    <source>
        <dbReference type="ARBA" id="ARBA00022670"/>
    </source>
</evidence>
<comment type="caution">
    <text evidence="8">The sequence shown here is derived from an EMBL/GenBank/DDBJ whole genome shotgun (WGS) entry which is preliminary data.</text>
</comment>
<feature type="region of interest" description="Disordered" evidence="5">
    <location>
        <begin position="280"/>
        <end position="317"/>
    </location>
</feature>
<evidence type="ECO:0000256" key="4">
    <source>
        <dbReference type="PROSITE-ProRule" id="PRU00047"/>
    </source>
</evidence>
<dbReference type="InterPro" id="IPR036397">
    <property type="entry name" value="RNaseH_sf"/>
</dbReference>
<dbReference type="EMBL" id="BQNB010021490">
    <property type="protein sequence ID" value="GJU06949.1"/>
    <property type="molecule type" value="Genomic_DNA"/>
</dbReference>
<organism evidence="8 9">
    <name type="scientific">Tanacetum coccineum</name>
    <dbReference type="NCBI Taxonomy" id="301880"/>
    <lineage>
        <taxon>Eukaryota</taxon>
        <taxon>Viridiplantae</taxon>
        <taxon>Streptophyta</taxon>
        <taxon>Embryophyta</taxon>
        <taxon>Tracheophyta</taxon>
        <taxon>Spermatophyta</taxon>
        <taxon>Magnoliopsida</taxon>
        <taxon>eudicotyledons</taxon>
        <taxon>Gunneridae</taxon>
        <taxon>Pentapetalae</taxon>
        <taxon>asterids</taxon>
        <taxon>campanulids</taxon>
        <taxon>Asterales</taxon>
        <taxon>Asteraceae</taxon>
        <taxon>Asteroideae</taxon>
        <taxon>Anthemideae</taxon>
        <taxon>Anthemidinae</taxon>
        <taxon>Tanacetum</taxon>
    </lineage>
</organism>
<reference evidence="8" key="2">
    <citation type="submission" date="2022-01" db="EMBL/GenBank/DDBJ databases">
        <authorList>
            <person name="Yamashiro T."/>
            <person name="Shiraishi A."/>
            <person name="Satake H."/>
            <person name="Nakayama K."/>
        </authorList>
    </citation>
    <scope>NUCLEOTIDE SEQUENCE</scope>
</reference>
<evidence type="ECO:0000259" key="6">
    <source>
        <dbReference type="PROSITE" id="PS50158"/>
    </source>
</evidence>
<reference evidence="8" key="1">
    <citation type="journal article" date="2022" name="Int. J. Mol. Sci.">
        <title>Draft Genome of Tanacetum Coccineum: Genomic Comparison of Closely Related Tanacetum-Family Plants.</title>
        <authorList>
            <person name="Yamashiro T."/>
            <person name="Shiraishi A."/>
            <person name="Nakayama K."/>
            <person name="Satake H."/>
        </authorList>
    </citation>
    <scope>NUCLEOTIDE SEQUENCE</scope>
</reference>
<evidence type="ECO:0000256" key="3">
    <source>
        <dbReference type="ARBA" id="ARBA00022801"/>
    </source>
</evidence>
<dbReference type="InterPro" id="IPR001584">
    <property type="entry name" value="Integrase_cat-core"/>
</dbReference>
<keyword evidence="4" id="KW-0862">Zinc</keyword>
<dbReference type="InterPro" id="IPR012337">
    <property type="entry name" value="RNaseH-like_sf"/>
</dbReference>
<dbReference type="Gene3D" id="3.30.420.10">
    <property type="entry name" value="Ribonuclease H-like superfamily/Ribonuclease H"/>
    <property type="match status" value="1"/>
</dbReference>
<dbReference type="InterPro" id="IPR039537">
    <property type="entry name" value="Retrotran_Ty1/copia-like"/>
</dbReference>
<dbReference type="Pfam" id="PF22936">
    <property type="entry name" value="Pol_BBD"/>
    <property type="match status" value="1"/>
</dbReference>
<feature type="compositionally biased region" description="Polar residues" evidence="5">
    <location>
        <begin position="1444"/>
        <end position="1466"/>
    </location>
</feature>
<accession>A0ABQ5J3F9</accession>
<feature type="domain" description="CCHC-type" evidence="6">
    <location>
        <begin position="596"/>
        <end position="610"/>
    </location>
</feature>
<dbReference type="PROSITE" id="PS50994">
    <property type="entry name" value="INTEGRASE"/>
    <property type="match status" value="1"/>
</dbReference>
<name>A0ABQ5J3F9_9ASTR</name>
<dbReference type="InterPro" id="IPR054722">
    <property type="entry name" value="PolX-like_BBD"/>
</dbReference>
<dbReference type="SUPFAM" id="SSF53098">
    <property type="entry name" value="Ribonuclease H-like"/>
    <property type="match status" value="1"/>
</dbReference>
<feature type="domain" description="Integrase catalytic" evidence="7">
    <location>
        <begin position="1093"/>
        <end position="1273"/>
    </location>
</feature>
<dbReference type="CDD" id="cd09272">
    <property type="entry name" value="RNase_HI_RT_Ty1"/>
    <property type="match status" value="1"/>
</dbReference>
<keyword evidence="9" id="KW-1185">Reference proteome</keyword>
<evidence type="ECO:0000259" key="7">
    <source>
        <dbReference type="PROSITE" id="PS50994"/>
    </source>
</evidence>
<dbReference type="SMART" id="SM00343">
    <property type="entry name" value="ZnF_C2HC"/>
    <property type="match status" value="1"/>
</dbReference>
<dbReference type="PANTHER" id="PTHR42648:SF32">
    <property type="entry name" value="RIBONUCLEASE H-LIKE DOMAIN, GAG-PRE-INTEGRASE DOMAIN PROTEIN-RELATED"/>
    <property type="match status" value="1"/>
</dbReference>
<evidence type="ECO:0000256" key="5">
    <source>
        <dbReference type="SAM" id="MobiDB-lite"/>
    </source>
</evidence>
<sequence length="1709" mass="192185">MISSNVSFKFGNQRIVTVVGARETVGSQTGVPLQAEQYDWLADMDEKIDEQELEAHYSYMAKIHEVPTSDLGTDSDPLEHVQYDTRYNVFSNDIQHSEQSESISNTCVVETDDSNVIPDSPDMCDNDIQNDQNDVKANTTLARELTECKSILVETSRSLEESNSIQDSCLIALQNKQTELEKYKTFNDRTVDYEKLELKLNETLGLLAQKDIDIKEGLKLKAYEISVFKEKQDELVKQILLTKSHYEGLVKEKTKASSPSEQKALDYDNLTQFPNYICTSRVNKSSSPTNNSTQPDTPPTMNIQSSTRPSTTTNFTAEENNNNQAEDAQSQQDEFINPFSTLFLGDKLVSWMSKKQDCTAMSSAKAEYVALSASCAQVMWMRTQLKDYGFNYNKIPLYCDSQSAIAISIDQGVGITSGIGSCDLRLLDLGKLVLENSQTNSLAKLPILKLGEAQNLLTLFFNMLQKLVKRTVAVNNDDKNLAFLTTSSPSSTNTINTANTGVSTGNTKVNTASTETSTASFSDATAYAFLSSQPQGSQLVHEDLEQIHDDDLEEMDLKWNMALLSMRARKFYQRTGRKIVIDGSSTAGYDKSKVECFNCHKMGHFARECRVPRSKENRNWNQASSSKAVRIEDASEKAMCAIDGGGFDWSDMAEDEIQANMALMAFSDSEVSNEKSCSKSCLLNYEALKKQYDDLLVKLDDTAFKASTYKRGLSILEAQVVKYKESEVLFSEEIALLKRSVGHKDYLMGLVKTELEKVKEEKEGIEIKLAKFEKSSKDLDDLLASQVTDKSKRGFGYNAVPSPHPLILNRPTPLDLSYSGLEEFQQPEINWYGPRDSSSKPTTVCDRESNNSKENTDDSLTQHPKTVTETSSVVSPLKVDKAWKEKFFHPANHVRVEEPKEARENTDASIIEDWVSGDEEEVESIPKEEKKADVPIATKKESVKTVNLSRRLARYAEMYRSQRPRGNHRSWNGHKSGQLGCNFKHSQLINRICGIAGCQRHMSGNIAHLSDFKEFDGGYVTFGGGANGGRITGKGTIKTNNLDFEDVYFVKELKFNLFSVSQMCDKKNYVLFTDSECLVLSPNFKMPDESQILLKIPRQNNMYSFDMKNIVPKDGLTCLVAKATSENQCYGIDAWSCKFPNISMKLVKEILTKDETSEILKIFIKEIENLVDKKVKIIRSDNGTEFKNHVMDEFCREKGIKREYSVARTPQQNGVAERKNRTLIEAARTMLADSKLPTTFWAEAVSTACYVQNRVLVVKPHNKTPYELFRGIKPAIGFMKPFGCHVTILNTLDKLGKFDGKSDEGFFVGYSLSSKAFRVYNIRTRKVQENLHVGFLENKPMLEGNGPKWLFDLDSLTQSMNYVPVVAGSSSNVSAGTQEVSESSTPYQQDQDCIIMPIWKDASYFEDTSLKSVADAQIQDQDVPHDDCSFQDDGFDEHQVNTASPQVNTGSGALSTATPEVNTATSEGLMGPIPTPEDTQEEDQGILIWGNLSHLMQSHSTPHTRIHKDHPMNIVSKALSDPAWVEAMQEELLQFKLQNVWVLVDLPKGHRAIGTKWVYRNKKDERGIVVRNKARLVAQGHTQEEGIDYDEVFAPVARIEAIRIFLAYASYMGFTVYQMDVKSAFLYGQIEEEVYHPELDDIIFGSTKKELCDEFEKLMKDKFQMSSMGESPPSFLRFQLHNVEVCLPLSPQIWKSLVVKMQMPDDVEC</sequence>
<protein>
    <submittedName>
        <fullName evidence="8">Uncharacterized protein</fullName>
    </submittedName>
</protein>
<dbReference type="InterPro" id="IPR013103">
    <property type="entry name" value="RVT_2"/>
</dbReference>
<dbReference type="Proteomes" id="UP001151760">
    <property type="component" value="Unassembled WGS sequence"/>
</dbReference>
<dbReference type="InterPro" id="IPR057670">
    <property type="entry name" value="SH3_retrovirus"/>
</dbReference>
<keyword evidence="3" id="KW-0378">Hydrolase</keyword>
<dbReference type="Pfam" id="PF25597">
    <property type="entry name" value="SH3_retrovirus"/>
    <property type="match status" value="1"/>
</dbReference>
<dbReference type="PANTHER" id="PTHR42648">
    <property type="entry name" value="TRANSPOSASE, PUTATIVE-RELATED"/>
    <property type="match status" value="1"/>
</dbReference>
<keyword evidence="2" id="KW-0479">Metal-binding</keyword>
<feature type="region of interest" description="Disordered" evidence="5">
    <location>
        <begin position="829"/>
        <end position="872"/>
    </location>
</feature>
<feature type="region of interest" description="Disordered" evidence="5">
    <location>
        <begin position="1444"/>
        <end position="1480"/>
    </location>
</feature>
<keyword evidence="4" id="KW-0863">Zinc-finger</keyword>
<evidence type="ECO:0000313" key="8">
    <source>
        <dbReference type="EMBL" id="GJU06949.1"/>
    </source>
</evidence>
<feature type="compositionally biased region" description="Polar residues" evidence="5">
    <location>
        <begin position="280"/>
        <end position="309"/>
    </location>
</feature>
<keyword evidence="1" id="KW-0645">Protease</keyword>
<dbReference type="InterPro" id="IPR001878">
    <property type="entry name" value="Znf_CCHC"/>
</dbReference>
<dbReference type="SUPFAM" id="SSF57756">
    <property type="entry name" value="Retrovirus zinc finger-like domains"/>
    <property type="match status" value="1"/>
</dbReference>
<dbReference type="InterPro" id="IPR036875">
    <property type="entry name" value="Znf_CCHC_sf"/>
</dbReference>
<dbReference type="Gene3D" id="4.10.60.10">
    <property type="entry name" value="Zinc finger, CCHC-type"/>
    <property type="match status" value="1"/>
</dbReference>
<dbReference type="Pfam" id="PF00098">
    <property type="entry name" value="zf-CCHC"/>
    <property type="match status" value="1"/>
</dbReference>
<dbReference type="Pfam" id="PF07727">
    <property type="entry name" value="RVT_2"/>
    <property type="match status" value="1"/>
</dbReference>